<comment type="caution">
    <text evidence="1">The sequence shown here is derived from an EMBL/GenBank/DDBJ whole genome shotgun (WGS) entry which is preliminary data.</text>
</comment>
<gene>
    <name evidence="1" type="ORF">CROQUDRAFT_32641</name>
</gene>
<dbReference type="EMBL" id="MU167209">
    <property type="protein sequence ID" value="KAG0152205.1"/>
    <property type="molecule type" value="Genomic_DNA"/>
</dbReference>
<proteinExistence type="predicted"/>
<dbReference type="OrthoDB" id="2142724at2759"/>
<feature type="non-terminal residue" evidence="1">
    <location>
        <position position="1"/>
    </location>
</feature>
<reference evidence="1" key="1">
    <citation type="submission" date="2013-11" db="EMBL/GenBank/DDBJ databases">
        <title>Genome sequence of the fusiform rust pathogen reveals effectors for host alternation and coevolution with pine.</title>
        <authorList>
            <consortium name="DOE Joint Genome Institute"/>
            <person name="Smith K."/>
            <person name="Pendleton A."/>
            <person name="Kubisiak T."/>
            <person name="Anderson C."/>
            <person name="Salamov A."/>
            <person name="Aerts A."/>
            <person name="Riley R."/>
            <person name="Clum A."/>
            <person name="Lindquist E."/>
            <person name="Ence D."/>
            <person name="Campbell M."/>
            <person name="Kronenberg Z."/>
            <person name="Feau N."/>
            <person name="Dhillon B."/>
            <person name="Hamelin R."/>
            <person name="Burleigh J."/>
            <person name="Smith J."/>
            <person name="Yandell M."/>
            <person name="Nelson C."/>
            <person name="Grigoriev I."/>
            <person name="Davis J."/>
        </authorList>
    </citation>
    <scope>NUCLEOTIDE SEQUENCE</scope>
    <source>
        <strain evidence="1">G11</strain>
    </source>
</reference>
<evidence type="ECO:0000313" key="1">
    <source>
        <dbReference type="EMBL" id="KAG0152205.1"/>
    </source>
</evidence>
<feature type="non-terminal residue" evidence="1">
    <location>
        <position position="77"/>
    </location>
</feature>
<name>A0A9P6NRT2_9BASI</name>
<accession>A0A9P6NRT2</accession>
<organism evidence="1 2">
    <name type="scientific">Cronartium quercuum f. sp. fusiforme G11</name>
    <dbReference type="NCBI Taxonomy" id="708437"/>
    <lineage>
        <taxon>Eukaryota</taxon>
        <taxon>Fungi</taxon>
        <taxon>Dikarya</taxon>
        <taxon>Basidiomycota</taxon>
        <taxon>Pucciniomycotina</taxon>
        <taxon>Pucciniomycetes</taxon>
        <taxon>Pucciniales</taxon>
        <taxon>Coleosporiaceae</taxon>
        <taxon>Cronartium</taxon>
    </lineage>
</organism>
<dbReference type="AlphaFoldDB" id="A0A9P6NRT2"/>
<evidence type="ECO:0008006" key="3">
    <source>
        <dbReference type="Google" id="ProtNLM"/>
    </source>
</evidence>
<dbReference type="PANTHER" id="PTHR46564:SF1">
    <property type="entry name" value="TRANSPOSASE"/>
    <property type="match status" value="1"/>
</dbReference>
<dbReference type="Proteomes" id="UP000886653">
    <property type="component" value="Unassembled WGS sequence"/>
</dbReference>
<evidence type="ECO:0000313" key="2">
    <source>
        <dbReference type="Proteomes" id="UP000886653"/>
    </source>
</evidence>
<protein>
    <recommendedName>
        <fullName evidence="3">Tc1-like transposase DDE domain-containing protein</fullName>
    </recommendedName>
</protein>
<sequence>QYSILPAINLNELLAILCQEGSFLCEDFEDFLEFNLICILMCKYMNPFPYESSVLIIDNAWIHYGGRINELCKKDGI</sequence>
<dbReference type="PANTHER" id="PTHR46564">
    <property type="entry name" value="TRANSPOSASE"/>
    <property type="match status" value="1"/>
</dbReference>
<keyword evidence="2" id="KW-1185">Reference proteome</keyword>